<dbReference type="InterPro" id="IPR027560">
    <property type="entry name" value="PEFG-CTERM"/>
</dbReference>
<feature type="transmembrane region" description="Helical" evidence="1">
    <location>
        <begin position="203"/>
        <end position="221"/>
    </location>
</feature>
<dbReference type="AlphaFoldDB" id="A0A382T7X5"/>
<keyword evidence="1" id="KW-0472">Membrane</keyword>
<evidence type="ECO:0000313" key="2">
    <source>
        <dbReference type="EMBL" id="SVD17875.1"/>
    </source>
</evidence>
<evidence type="ECO:0008006" key="3">
    <source>
        <dbReference type="Google" id="ProtNLM"/>
    </source>
</evidence>
<keyword evidence="1" id="KW-0812">Transmembrane</keyword>
<dbReference type="NCBIfam" id="TIGR04296">
    <property type="entry name" value="PEFG-CTERM"/>
    <property type="match status" value="1"/>
</dbReference>
<gene>
    <name evidence="2" type="ORF">METZ01_LOCUS370729</name>
</gene>
<dbReference type="EMBL" id="UINC01134369">
    <property type="protein sequence ID" value="SVD17875.1"/>
    <property type="molecule type" value="Genomic_DNA"/>
</dbReference>
<sequence length="234" mass="26079">VVIVFGKIVNITQGLPLTIQIFHNDNLIDVAQISVAQDGTFAQTFNALGPLWSGDGTYTVRGFYTVDRITETYFQFKNTLVSKTSVFSVNIPNSGVFDLSYSITGGEVKEITLDKDSYSILIDTAMEAYGSLKLQLPRESFDSKKDNGVDDVFIILIKDKDGSVFEAQYQEMETTSDFRMIEIILEPGDQTIEIVGTYVIPEFGTVVLMILLASLASVIIISKNRFASIYNWKF</sequence>
<evidence type="ECO:0000256" key="1">
    <source>
        <dbReference type="SAM" id="Phobius"/>
    </source>
</evidence>
<reference evidence="2" key="1">
    <citation type="submission" date="2018-05" db="EMBL/GenBank/DDBJ databases">
        <authorList>
            <person name="Lanie J.A."/>
            <person name="Ng W.-L."/>
            <person name="Kazmierczak K.M."/>
            <person name="Andrzejewski T.M."/>
            <person name="Davidsen T.M."/>
            <person name="Wayne K.J."/>
            <person name="Tettelin H."/>
            <person name="Glass J.I."/>
            <person name="Rusch D."/>
            <person name="Podicherti R."/>
            <person name="Tsui H.-C.T."/>
            <person name="Winkler M.E."/>
        </authorList>
    </citation>
    <scope>NUCLEOTIDE SEQUENCE</scope>
</reference>
<feature type="non-terminal residue" evidence="2">
    <location>
        <position position="1"/>
    </location>
</feature>
<keyword evidence="1" id="KW-1133">Transmembrane helix</keyword>
<name>A0A382T7X5_9ZZZZ</name>
<organism evidence="2">
    <name type="scientific">marine metagenome</name>
    <dbReference type="NCBI Taxonomy" id="408172"/>
    <lineage>
        <taxon>unclassified sequences</taxon>
        <taxon>metagenomes</taxon>
        <taxon>ecological metagenomes</taxon>
    </lineage>
</organism>
<proteinExistence type="predicted"/>
<protein>
    <recommendedName>
        <fullName evidence="3">PEFG-CTERM sorting domain-containing protein</fullName>
    </recommendedName>
</protein>
<accession>A0A382T7X5</accession>